<comment type="caution">
    <text evidence="1">The sequence shown here is derived from an EMBL/GenBank/DDBJ whole genome shotgun (WGS) entry which is preliminary data.</text>
</comment>
<name>A0A444V1E7_ACIRT</name>
<keyword evidence="2" id="KW-1185">Reference proteome</keyword>
<protein>
    <submittedName>
        <fullName evidence="1">Uncharacterized protein</fullName>
    </submittedName>
</protein>
<reference evidence="1 2" key="1">
    <citation type="submission" date="2019-01" db="EMBL/GenBank/DDBJ databases">
        <title>Draft Genome and Complete Hox-Cluster Characterization of the Sterlet Sturgeon (Acipenser ruthenus).</title>
        <authorList>
            <person name="Wei Q."/>
        </authorList>
    </citation>
    <scope>NUCLEOTIDE SEQUENCE [LARGE SCALE GENOMIC DNA]</scope>
    <source>
        <strain evidence="1">WHYD16114868_AA</strain>
        <tissue evidence="1">Blood</tissue>
    </source>
</reference>
<evidence type="ECO:0000313" key="2">
    <source>
        <dbReference type="Proteomes" id="UP000289886"/>
    </source>
</evidence>
<organism evidence="1 2">
    <name type="scientific">Acipenser ruthenus</name>
    <name type="common">Sterlet sturgeon</name>
    <dbReference type="NCBI Taxonomy" id="7906"/>
    <lineage>
        <taxon>Eukaryota</taxon>
        <taxon>Metazoa</taxon>
        <taxon>Chordata</taxon>
        <taxon>Craniata</taxon>
        <taxon>Vertebrata</taxon>
        <taxon>Euteleostomi</taxon>
        <taxon>Actinopterygii</taxon>
        <taxon>Chondrostei</taxon>
        <taxon>Acipenseriformes</taxon>
        <taxon>Acipenseridae</taxon>
        <taxon>Acipenser</taxon>
    </lineage>
</organism>
<sequence>MLLGQVWAYFQCPGRSHPSLTKIKKLVDDISQGLRPEPYIREKLQQIQEELDDETKVMVKKITQAYFHRSFTHPRAPLAYYGASDFEYGEYHDSN</sequence>
<proteinExistence type="predicted"/>
<dbReference type="Proteomes" id="UP000289886">
    <property type="component" value="Unassembled WGS sequence"/>
</dbReference>
<evidence type="ECO:0000313" key="1">
    <source>
        <dbReference type="EMBL" id="RXM94286.1"/>
    </source>
</evidence>
<accession>A0A444V1E7</accession>
<dbReference type="EMBL" id="SCEB01003531">
    <property type="protein sequence ID" value="RXM94286.1"/>
    <property type="molecule type" value="Genomic_DNA"/>
</dbReference>
<gene>
    <name evidence="1" type="ORF">EOD39_18153</name>
</gene>
<dbReference type="AlphaFoldDB" id="A0A444V1E7"/>